<organism evidence="3 4">
    <name type="scientific">Methanococcoides methylutens</name>
    <dbReference type="NCBI Taxonomy" id="2226"/>
    <lineage>
        <taxon>Archaea</taxon>
        <taxon>Methanobacteriati</taxon>
        <taxon>Methanobacteriota</taxon>
        <taxon>Stenosarchaea group</taxon>
        <taxon>Methanomicrobia</taxon>
        <taxon>Methanosarcinales</taxon>
        <taxon>Methanosarcinaceae</taxon>
        <taxon>Methanococcoides</taxon>
    </lineage>
</organism>
<keyword evidence="4" id="KW-1185">Reference proteome</keyword>
<feature type="domain" description="DUF7490" evidence="2">
    <location>
        <begin position="55"/>
        <end position="140"/>
    </location>
</feature>
<evidence type="ECO:0000313" key="3">
    <source>
        <dbReference type="EMBL" id="KGK97701.1"/>
    </source>
</evidence>
<evidence type="ECO:0000313" key="4">
    <source>
        <dbReference type="Proteomes" id="UP000029859"/>
    </source>
</evidence>
<keyword evidence="1" id="KW-0472">Membrane</keyword>
<feature type="transmembrane region" description="Helical" evidence="1">
    <location>
        <begin position="299"/>
        <end position="320"/>
    </location>
</feature>
<evidence type="ECO:0000259" key="2">
    <source>
        <dbReference type="Pfam" id="PF24318"/>
    </source>
</evidence>
<dbReference type="InterPro" id="IPR055913">
    <property type="entry name" value="DUF7490"/>
</dbReference>
<gene>
    <name evidence="3" type="ORF">LI82_07925</name>
</gene>
<dbReference type="Pfam" id="PF24318">
    <property type="entry name" value="DUF7490"/>
    <property type="match status" value="1"/>
</dbReference>
<proteinExistence type="predicted"/>
<reference evidence="3 4" key="1">
    <citation type="submission" date="2014-09" db="EMBL/GenBank/DDBJ databases">
        <title>Draft genome sequence of an obligately methylotrophic methanogen, Methanococcoides methylutens, isolated from marine sediment.</title>
        <authorList>
            <person name="Guan Y."/>
            <person name="Ngugi D.K."/>
            <person name="Blom J."/>
            <person name="Ali S."/>
            <person name="Ferry J.G."/>
            <person name="Stingl U."/>
        </authorList>
    </citation>
    <scope>NUCLEOTIDE SEQUENCE [LARGE SCALE GENOMIC DNA]</scope>
    <source>
        <strain evidence="3 4">DSM 2657</strain>
    </source>
</reference>
<dbReference type="AlphaFoldDB" id="A0A099T0G6"/>
<dbReference type="Proteomes" id="UP000029859">
    <property type="component" value="Unassembled WGS sequence"/>
</dbReference>
<keyword evidence="1" id="KW-1133">Transmembrane helix</keyword>
<name>A0A099T0G6_METMT</name>
<evidence type="ECO:0000256" key="1">
    <source>
        <dbReference type="SAM" id="Phobius"/>
    </source>
</evidence>
<accession>A0A099T0G6</accession>
<comment type="caution">
    <text evidence="3">The sequence shown here is derived from an EMBL/GenBank/DDBJ whole genome shotgun (WGS) entry which is preliminary data.</text>
</comment>
<sequence length="327" mass="36215">MGFEISGSKISLFLFFISISLILTSFSGCIDTPGDLYREYDEVFIQDIDVMSTPQEEGALLTVTPYIRNDQNSDSSMLSVKINVIDQSTKLIVAEKNLDMGYVKAESMAYNSVSLEVPEPGEYLIEVQLFEDDRLLEERGTFVTVKEKPSADQPASIKLTDMNLVITKFVNSDREAVVDISPGIYNEGGDSRSLNMIVTARVDPYKAYTESDELGILKGSSRVRGNVRFVLPRNDDYTFTVVVEENGREVSISETPAPVKLDEIYKIDVINTYPLVEEGTPVVEDEATEEPAEDAMPGFQILMTLTAVLLVAGIVNSGILSSKKQRK</sequence>
<protein>
    <recommendedName>
        <fullName evidence="2">DUF7490 domain-containing protein</fullName>
    </recommendedName>
</protein>
<dbReference type="EMBL" id="JRHO01000014">
    <property type="protein sequence ID" value="KGK97701.1"/>
    <property type="molecule type" value="Genomic_DNA"/>
</dbReference>
<keyword evidence="1" id="KW-0812">Transmembrane</keyword>